<dbReference type="GO" id="GO:0009451">
    <property type="term" value="P:RNA modification"/>
    <property type="evidence" value="ECO:0007669"/>
    <property type="project" value="InterPro"/>
</dbReference>
<sequence length="528" mass="59810">MITSGLIHSLPASSKLVASFASSPLNESTFVARMIADQIDGLDTYTWNTIIRGYLEENNPNEAILVYAHVRRKGLKIDSYTLLYVTKACGLISGKFEGKQIHGEVIKMGFLSEMFILTSLVNMYGLFDDLDSAQRVFEETPQRDLVFCNSLVSMYSQRKFSHNALSVLRFMVKENVRPNEVTAVSVLSACSCLRAFREGKQVHCYVVKNLVSLDVFVYNALIDMYSKCGCLFNAHKLFHRMPVRNVVSWTTMINGYNDNDKPDKALDLFKEMDSQNVKPDEVTILSVVSMCSKLGSFELCKWINHYVEKNRIKENKCISNALMDMYGKCGYIQKACHIFDQMEEKTLVSWTTIIQGLARHGHGIHALTRFCQMQREGFRPDDIVFFSILSACSHAGLVDEGRKLFQSMTEDCGIIPGLMHYGCMVDLQCRAGLVNEAFRFVEDMPIAPDVIIWRMLLGACRDQGNVSLANEIMDHLRKLEPEYSGNYVLLSNLYASLGKWNKVEDVRTEMRVEGASKQDPGYSLIEVN</sequence>
<dbReference type="PANTHER" id="PTHR47926">
    <property type="entry name" value="PENTATRICOPEPTIDE REPEAT-CONTAINING PROTEIN"/>
    <property type="match status" value="1"/>
</dbReference>
<dbReference type="EMBL" id="JABWDY010028835">
    <property type="protein sequence ID" value="KAF5186800.1"/>
    <property type="molecule type" value="Genomic_DNA"/>
</dbReference>
<proteinExistence type="inferred from homology"/>
<dbReference type="InterPro" id="IPR002885">
    <property type="entry name" value="PPR_rpt"/>
</dbReference>
<comment type="similarity">
    <text evidence="1">Belongs to the PPR family. PCMP-H subfamily.</text>
</comment>
<dbReference type="InterPro" id="IPR011990">
    <property type="entry name" value="TPR-like_helical_dom_sf"/>
</dbReference>
<evidence type="ECO:0000256" key="1">
    <source>
        <dbReference type="ARBA" id="ARBA00006643"/>
    </source>
</evidence>
<dbReference type="NCBIfam" id="TIGR00756">
    <property type="entry name" value="PPR"/>
    <property type="match status" value="6"/>
</dbReference>
<dbReference type="Proteomes" id="UP000554482">
    <property type="component" value="Unassembled WGS sequence"/>
</dbReference>
<protein>
    <submittedName>
        <fullName evidence="4">Pentatricopeptide repeat-containing protein</fullName>
    </submittedName>
</protein>
<feature type="repeat" description="PPR" evidence="3">
    <location>
        <begin position="346"/>
        <end position="380"/>
    </location>
</feature>
<keyword evidence="5" id="KW-1185">Reference proteome</keyword>
<comment type="caution">
    <text evidence="4">The sequence shown here is derived from an EMBL/GenBank/DDBJ whole genome shotgun (WGS) entry which is preliminary data.</text>
</comment>
<feature type="repeat" description="PPR" evidence="3">
    <location>
        <begin position="43"/>
        <end position="77"/>
    </location>
</feature>
<feature type="repeat" description="PPR" evidence="3">
    <location>
        <begin position="214"/>
        <end position="244"/>
    </location>
</feature>
<evidence type="ECO:0000256" key="3">
    <source>
        <dbReference type="PROSITE-ProRule" id="PRU00708"/>
    </source>
</evidence>
<feature type="repeat" description="PPR" evidence="3">
    <location>
        <begin position="144"/>
        <end position="178"/>
    </location>
</feature>
<evidence type="ECO:0000313" key="4">
    <source>
        <dbReference type="EMBL" id="KAF5186800.1"/>
    </source>
</evidence>
<dbReference type="GO" id="GO:0003729">
    <property type="term" value="F:mRNA binding"/>
    <property type="evidence" value="ECO:0007669"/>
    <property type="project" value="UniProtKB-ARBA"/>
</dbReference>
<evidence type="ECO:0000313" key="5">
    <source>
        <dbReference type="Proteomes" id="UP000554482"/>
    </source>
</evidence>
<dbReference type="FunFam" id="1.25.40.10:FF:000073">
    <property type="entry name" value="Pentatricopeptide repeat-containing protein chloroplastic"/>
    <property type="match status" value="2"/>
</dbReference>
<dbReference type="PROSITE" id="PS51375">
    <property type="entry name" value="PPR"/>
    <property type="match status" value="6"/>
</dbReference>
<feature type="repeat" description="PPR" evidence="3">
    <location>
        <begin position="381"/>
        <end position="416"/>
    </location>
</feature>
<feature type="repeat" description="PPR" evidence="3">
    <location>
        <begin position="245"/>
        <end position="279"/>
    </location>
</feature>
<dbReference type="Gene3D" id="1.25.40.10">
    <property type="entry name" value="Tetratricopeptide repeat domain"/>
    <property type="match status" value="4"/>
</dbReference>
<dbReference type="PANTHER" id="PTHR47926:SF412">
    <property type="entry name" value="PENTATRICOPEPTIDE REPEAT-CONTAINING PROTEIN"/>
    <property type="match status" value="1"/>
</dbReference>
<dbReference type="InterPro" id="IPR046960">
    <property type="entry name" value="PPR_At4g14850-like_plant"/>
</dbReference>
<accession>A0A7J6VRI2</accession>
<dbReference type="InterPro" id="IPR046848">
    <property type="entry name" value="E_motif"/>
</dbReference>
<dbReference type="Pfam" id="PF13812">
    <property type="entry name" value="PPR_3"/>
    <property type="match status" value="1"/>
</dbReference>
<dbReference type="AlphaFoldDB" id="A0A7J6VRI2"/>
<dbReference type="Pfam" id="PF01535">
    <property type="entry name" value="PPR"/>
    <property type="match status" value="4"/>
</dbReference>
<name>A0A7J6VRI2_THATH</name>
<evidence type="ECO:0000256" key="2">
    <source>
        <dbReference type="ARBA" id="ARBA00022737"/>
    </source>
</evidence>
<gene>
    <name evidence="4" type="ORF">FRX31_023616</name>
</gene>
<dbReference type="FunFam" id="1.25.40.10:FF:000690">
    <property type="entry name" value="Pentatricopeptide repeat-containing protein"/>
    <property type="match status" value="1"/>
</dbReference>
<keyword evidence="2" id="KW-0677">Repeat</keyword>
<dbReference type="Pfam" id="PF20431">
    <property type="entry name" value="E_motif"/>
    <property type="match status" value="1"/>
</dbReference>
<organism evidence="4 5">
    <name type="scientific">Thalictrum thalictroides</name>
    <name type="common">Rue-anemone</name>
    <name type="synonym">Anemone thalictroides</name>
    <dbReference type="NCBI Taxonomy" id="46969"/>
    <lineage>
        <taxon>Eukaryota</taxon>
        <taxon>Viridiplantae</taxon>
        <taxon>Streptophyta</taxon>
        <taxon>Embryophyta</taxon>
        <taxon>Tracheophyta</taxon>
        <taxon>Spermatophyta</taxon>
        <taxon>Magnoliopsida</taxon>
        <taxon>Ranunculales</taxon>
        <taxon>Ranunculaceae</taxon>
        <taxon>Thalictroideae</taxon>
        <taxon>Thalictrum</taxon>
    </lineage>
</organism>
<dbReference type="OrthoDB" id="185373at2759"/>
<dbReference type="Pfam" id="PF13041">
    <property type="entry name" value="PPR_2"/>
    <property type="match status" value="2"/>
</dbReference>
<reference evidence="4 5" key="1">
    <citation type="submission" date="2020-06" db="EMBL/GenBank/DDBJ databases">
        <title>Transcriptomic and genomic resources for Thalictrum thalictroides and T. hernandezii: Facilitating candidate gene discovery in an emerging model plant lineage.</title>
        <authorList>
            <person name="Arias T."/>
            <person name="Riano-Pachon D.M."/>
            <person name="Di Stilio V.S."/>
        </authorList>
    </citation>
    <scope>NUCLEOTIDE SEQUENCE [LARGE SCALE GENOMIC DNA]</scope>
    <source>
        <strain evidence="5">cv. WT478/WT964</strain>
        <tissue evidence="4">Leaves</tissue>
    </source>
</reference>